<sequence>MLRTAALEARLLARPATLPSPALRRLVHSAPSVARKAASPTTTPAPADDAAAARRSLRTSASQPAAGTAHLSASGAAHEAAPALPDDYKPQDPLATLDAAYLSRTTAHLQASSLSDLMRQWVVYAVSEQSLLVSMGPWFVAKLQWANDNVPVLGPAAWAVFAAGMNSTFYRVFVGGETVPGCAEQVQRYADRGIGVMLNYSAEAPLGTSKAGGGIDEAAMTEITNAVGEAARLIPSSSTADAAAIKPALLAIKLTGLIYDASILARATTALINDPAVKAGGRVPSDILFPKSDALSAEDHELLDKLYAGLRKVASEAQKHNLRLLVDAEQSWFQPAIDRFVDLLSEEYNRVRPASSSDAPPSAPIVYNTYQCYLRDAPARIKEQLAHADKHGYSFGAKLVRGAYQEAERALHEKNPVAEHCVVHGTKADTDNCYDECAGILEKRLVADLAKKNAADQPGVGVVLASHNGTSMKKFLQSLRDDGLAKEEDGGLRVDERVRGRVAFGQLMGMSDNLTISLINLMRPHPSGPGADPTLAPLVVKYMPYASLAQGLPYLTRRASENQSILKGDPTSGRGGAREERRAVGKEIRRRFGIPF</sequence>
<comment type="similarity">
    <text evidence="1 5">Belongs to the proline oxidase family.</text>
</comment>
<dbReference type="SUPFAM" id="SSF51730">
    <property type="entry name" value="FAD-linked oxidoreductase"/>
    <property type="match status" value="1"/>
</dbReference>
<dbReference type="GO" id="GO:0004657">
    <property type="term" value="F:proline dehydrogenase activity"/>
    <property type="evidence" value="ECO:0007669"/>
    <property type="project" value="UniProtKB-EC"/>
</dbReference>
<evidence type="ECO:0000256" key="2">
    <source>
        <dbReference type="ARBA" id="ARBA00012695"/>
    </source>
</evidence>
<feature type="region of interest" description="Disordered" evidence="6">
    <location>
        <begin position="31"/>
        <end position="89"/>
    </location>
</feature>
<keyword evidence="3 5" id="KW-0560">Oxidoreductase</keyword>
<evidence type="ECO:0000259" key="7">
    <source>
        <dbReference type="Pfam" id="PF01619"/>
    </source>
</evidence>
<evidence type="ECO:0000256" key="5">
    <source>
        <dbReference type="RuleBase" id="RU364054"/>
    </source>
</evidence>
<feature type="domain" description="Proline dehydrogenase" evidence="7">
    <location>
        <begin position="183"/>
        <end position="565"/>
    </location>
</feature>
<proteinExistence type="inferred from homology"/>
<dbReference type="GO" id="GO:0005739">
    <property type="term" value="C:mitochondrion"/>
    <property type="evidence" value="ECO:0007669"/>
    <property type="project" value="TreeGrafter"/>
</dbReference>
<evidence type="ECO:0000256" key="3">
    <source>
        <dbReference type="ARBA" id="ARBA00023002"/>
    </source>
</evidence>
<evidence type="ECO:0000256" key="6">
    <source>
        <dbReference type="SAM" id="MobiDB-lite"/>
    </source>
</evidence>
<gene>
    <name evidence="8" type="ORF">Rhopal_005498-T1</name>
</gene>
<reference evidence="8 9" key="1">
    <citation type="submission" date="2021-12" db="EMBL/GenBank/DDBJ databases">
        <title>High titer production of polyol ester of fatty acids by Rhodotorula paludigena BS15 towards product separation-free biomass refinery.</title>
        <authorList>
            <person name="Mano J."/>
            <person name="Ono H."/>
            <person name="Tanaka T."/>
            <person name="Naito K."/>
            <person name="Sushida H."/>
            <person name="Ike M."/>
            <person name="Tokuyasu K."/>
            <person name="Kitaoka M."/>
        </authorList>
    </citation>
    <scope>NUCLEOTIDE SEQUENCE [LARGE SCALE GENOMIC DNA]</scope>
    <source>
        <strain evidence="8 9">BS15</strain>
    </source>
</reference>
<dbReference type="Pfam" id="PF01619">
    <property type="entry name" value="Pro_dh"/>
    <property type="match status" value="1"/>
</dbReference>
<dbReference type="PANTHER" id="PTHR13914">
    <property type="entry name" value="PROLINE OXIDASE"/>
    <property type="match status" value="1"/>
</dbReference>
<accession>A0AAV5GV50</accession>
<feature type="compositionally biased region" description="Low complexity" evidence="6">
    <location>
        <begin position="34"/>
        <end position="62"/>
    </location>
</feature>
<protein>
    <recommendedName>
        <fullName evidence="2 5">Proline dehydrogenase</fullName>
        <ecNumber evidence="2 5">1.5.5.2</ecNumber>
    </recommendedName>
</protein>
<dbReference type="Gene3D" id="3.20.20.220">
    <property type="match status" value="1"/>
</dbReference>
<dbReference type="PANTHER" id="PTHR13914:SF0">
    <property type="entry name" value="PROLINE DEHYDROGENASE 1, MITOCHONDRIAL"/>
    <property type="match status" value="1"/>
</dbReference>
<comment type="catalytic activity">
    <reaction evidence="5">
        <text>L-proline + a quinone = (S)-1-pyrroline-5-carboxylate + a quinol + H(+)</text>
        <dbReference type="Rhea" id="RHEA:23784"/>
        <dbReference type="ChEBI" id="CHEBI:15378"/>
        <dbReference type="ChEBI" id="CHEBI:17388"/>
        <dbReference type="ChEBI" id="CHEBI:24646"/>
        <dbReference type="ChEBI" id="CHEBI:60039"/>
        <dbReference type="ChEBI" id="CHEBI:132124"/>
        <dbReference type="EC" id="1.5.5.2"/>
    </reaction>
</comment>
<dbReference type="AlphaFoldDB" id="A0AAV5GV50"/>
<keyword evidence="5" id="KW-0285">Flavoprotein</keyword>
<dbReference type="InterPro" id="IPR029041">
    <property type="entry name" value="FAD-linked_oxidoreductase-like"/>
</dbReference>
<keyword evidence="4 5" id="KW-0642">Proline metabolism</keyword>
<dbReference type="GO" id="GO:0071949">
    <property type="term" value="F:FAD binding"/>
    <property type="evidence" value="ECO:0007669"/>
    <property type="project" value="TreeGrafter"/>
</dbReference>
<evidence type="ECO:0000313" key="8">
    <source>
        <dbReference type="EMBL" id="GJN92468.1"/>
    </source>
</evidence>
<dbReference type="Proteomes" id="UP001342314">
    <property type="component" value="Unassembled WGS sequence"/>
</dbReference>
<comment type="function">
    <text evidence="5">Converts proline to delta-1-pyrroline-5-carboxylate.</text>
</comment>
<name>A0AAV5GV50_9BASI</name>
<comment type="caution">
    <text evidence="8">The sequence shown here is derived from an EMBL/GenBank/DDBJ whole genome shotgun (WGS) entry which is preliminary data.</text>
</comment>
<keyword evidence="5" id="KW-0274">FAD</keyword>
<evidence type="ECO:0000313" key="9">
    <source>
        <dbReference type="Proteomes" id="UP001342314"/>
    </source>
</evidence>
<dbReference type="EC" id="1.5.5.2" evidence="2 5"/>
<dbReference type="EMBL" id="BQKY01000011">
    <property type="protein sequence ID" value="GJN92468.1"/>
    <property type="molecule type" value="Genomic_DNA"/>
</dbReference>
<comment type="cofactor">
    <cofactor evidence="5">
        <name>FAD</name>
        <dbReference type="ChEBI" id="CHEBI:57692"/>
    </cofactor>
</comment>
<keyword evidence="9" id="KW-1185">Reference proteome</keyword>
<organism evidence="8 9">
    <name type="scientific">Rhodotorula paludigena</name>
    <dbReference type="NCBI Taxonomy" id="86838"/>
    <lineage>
        <taxon>Eukaryota</taxon>
        <taxon>Fungi</taxon>
        <taxon>Dikarya</taxon>
        <taxon>Basidiomycota</taxon>
        <taxon>Pucciniomycotina</taxon>
        <taxon>Microbotryomycetes</taxon>
        <taxon>Sporidiobolales</taxon>
        <taxon>Sporidiobolaceae</taxon>
        <taxon>Rhodotorula</taxon>
    </lineage>
</organism>
<dbReference type="GO" id="GO:0010133">
    <property type="term" value="P:L-proline catabolic process to L-glutamate"/>
    <property type="evidence" value="ECO:0007669"/>
    <property type="project" value="TreeGrafter"/>
</dbReference>
<evidence type="ECO:0000256" key="4">
    <source>
        <dbReference type="ARBA" id="ARBA00023062"/>
    </source>
</evidence>
<evidence type="ECO:0000256" key="1">
    <source>
        <dbReference type="ARBA" id="ARBA00005869"/>
    </source>
</evidence>
<feature type="compositionally biased region" description="Low complexity" evidence="6">
    <location>
        <begin position="69"/>
        <end position="85"/>
    </location>
</feature>
<dbReference type="InterPro" id="IPR015659">
    <property type="entry name" value="Proline_oxidase"/>
</dbReference>
<dbReference type="InterPro" id="IPR002872">
    <property type="entry name" value="Proline_DH_dom"/>
</dbReference>